<feature type="domain" description="Reductase C-terminal" evidence="6">
    <location>
        <begin position="308"/>
        <end position="391"/>
    </location>
</feature>
<gene>
    <name evidence="7" type="ORF">PHY01_47750</name>
</gene>
<dbReference type="PRINTS" id="PR00411">
    <property type="entry name" value="PNDRDTASEI"/>
</dbReference>
<keyword evidence="2" id="KW-0285">Flavoprotein</keyword>
<proteinExistence type="predicted"/>
<evidence type="ECO:0000313" key="8">
    <source>
        <dbReference type="Proteomes" id="UP000320338"/>
    </source>
</evidence>
<dbReference type="InterPro" id="IPR016156">
    <property type="entry name" value="FAD/NAD-linked_Rdtase_dimer_sf"/>
</dbReference>
<dbReference type="Pfam" id="PF14759">
    <property type="entry name" value="Reductase_C"/>
    <property type="match status" value="1"/>
</dbReference>
<evidence type="ECO:0000256" key="2">
    <source>
        <dbReference type="ARBA" id="ARBA00022630"/>
    </source>
</evidence>
<keyword evidence="8" id="KW-1185">Reference proteome</keyword>
<evidence type="ECO:0000256" key="4">
    <source>
        <dbReference type="ARBA" id="ARBA00023002"/>
    </source>
</evidence>
<feature type="domain" description="FAD/NAD(P)-binding" evidence="5">
    <location>
        <begin position="1"/>
        <end position="289"/>
    </location>
</feature>
<keyword evidence="4" id="KW-0560">Oxidoreductase</keyword>
<name>A0A4Y3WUB9_9PSEU</name>
<dbReference type="Gene3D" id="3.50.50.60">
    <property type="entry name" value="FAD/NAD(P)-binding domain"/>
    <property type="match status" value="2"/>
</dbReference>
<dbReference type="Gene3D" id="3.30.390.30">
    <property type="match status" value="1"/>
</dbReference>
<comment type="caution">
    <text evidence="7">The sequence shown here is derived from an EMBL/GenBank/DDBJ whole genome shotgun (WGS) entry which is preliminary data.</text>
</comment>
<dbReference type="GO" id="GO:0005737">
    <property type="term" value="C:cytoplasm"/>
    <property type="evidence" value="ECO:0007669"/>
    <property type="project" value="TreeGrafter"/>
</dbReference>
<protein>
    <submittedName>
        <fullName evidence="7">Ferredoxin</fullName>
    </submittedName>
</protein>
<dbReference type="PANTHER" id="PTHR43557">
    <property type="entry name" value="APOPTOSIS-INDUCING FACTOR 1"/>
    <property type="match status" value="1"/>
</dbReference>
<dbReference type="GO" id="GO:0016651">
    <property type="term" value="F:oxidoreductase activity, acting on NAD(P)H"/>
    <property type="evidence" value="ECO:0007669"/>
    <property type="project" value="TreeGrafter"/>
</dbReference>
<dbReference type="AlphaFoldDB" id="A0A4Y3WUB9"/>
<dbReference type="Proteomes" id="UP000320338">
    <property type="component" value="Unassembled WGS sequence"/>
</dbReference>
<sequence length="396" mass="41439">MIVGAGVAGASAAATLRAEGFDGEVLLVGDEPDAPYERPPLSKAWLSGQAPSIEVHPPEFYADQSIELLTGTRVTGLDAAARRVVVGGSAVGYDALLVATGGQARRLRGMAGERVHHLRTRADSDRLRAQLVPGERLVVLGAGFVGCEVAATARSLGVDVTVLEMAGSPLERALGPEIGGVFAGIHRDAGVDLRCGVRVDAVSAADSGPVVHTDRGTVECSVLLVAAGMVRDTGIWEAAGVPCDDGVLVDAGCRTGVPGVFAAGDVAAHDHPRYGRTRVEHHDSAVRQGAIAAQAMLGRDVVHDQPHWFWSDQYVHTVQSCGAPGVAVDETVVRGRIDEASFVRFGLRDGRVVSVLGLGRPREVMAGRKLLLGGHPVSADQLRDESVDLRRAGVRR</sequence>
<accession>A0A4Y3WUB9</accession>
<comment type="cofactor">
    <cofactor evidence="1">
        <name>FAD</name>
        <dbReference type="ChEBI" id="CHEBI:57692"/>
    </cofactor>
</comment>
<dbReference type="PRINTS" id="PR00368">
    <property type="entry name" value="FADPNR"/>
</dbReference>
<evidence type="ECO:0000256" key="3">
    <source>
        <dbReference type="ARBA" id="ARBA00022827"/>
    </source>
</evidence>
<dbReference type="EMBL" id="BJNG01000046">
    <property type="protein sequence ID" value="GEC22492.1"/>
    <property type="molecule type" value="Genomic_DNA"/>
</dbReference>
<dbReference type="InterPro" id="IPR023753">
    <property type="entry name" value="FAD/NAD-binding_dom"/>
</dbReference>
<evidence type="ECO:0000259" key="6">
    <source>
        <dbReference type="Pfam" id="PF14759"/>
    </source>
</evidence>
<reference evidence="7 8" key="1">
    <citation type="submission" date="2019-06" db="EMBL/GenBank/DDBJ databases">
        <title>Whole genome shotgun sequence of Pseudonocardia hydrocarbonoxydans NBRC 14498.</title>
        <authorList>
            <person name="Hosoyama A."/>
            <person name="Uohara A."/>
            <person name="Ohji S."/>
            <person name="Ichikawa N."/>
        </authorList>
    </citation>
    <scope>NUCLEOTIDE SEQUENCE [LARGE SCALE GENOMIC DNA]</scope>
    <source>
        <strain evidence="7 8">NBRC 14498</strain>
    </source>
</reference>
<organism evidence="7 8">
    <name type="scientific">Pseudonocardia hydrocarbonoxydans</name>
    <dbReference type="NCBI Taxonomy" id="76726"/>
    <lineage>
        <taxon>Bacteria</taxon>
        <taxon>Bacillati</taxon>
        <taxon>Actinomycetota</taxon>
        <taxon>Actinomycetes</taxon>
        <taxon>Pseudonocardiales</taxon>
        <taxon>Pseudonocardiaceae</taxon>
        <taxon>Pseudonocardia</taxon>
    </lineage>
</organism>
<dbReference type="InterPro" id="IPR036188">
    <property type="entry name" value="FAD/NAD-bd_sf"/>
</dbReference>
<dbReference type="InterPro" id="IPR028202">
    <property type="entry name" value="Reductase_C"/>
</dbReference>
<evidence type="ECO:0000313" key="7">
    <source>
        <dbReference type="EMBL" id="GEC22492.1"/>
    </source>
</evidence>
<dbReference type="InterPro" id="IPR050446">
    <property type="entry name" value="FAD-oxidoreductase/Apoptosis"/>
</dbReference>
<dbReference type="SUPFAM" id="SSF51905">
    <property type="entry name" value="FAD/NAD(P)-binding domain"/>
    <property type="match status" value="1"/>
</dbReference>
<dbReference type="Pfam" id="PF07992">
    <property type="entry name" value="Pyr_redox_2"/>
    <property type="match status" value="1"/>
</dbReference>
<dbReference type="SUPFAM" id="SSF55424">
    <property type="entry name" value="FAD/NAD-linked reductases, dimerisation (C-terminal) domain"/>
    <property type="match status" value="1"/>
</dbReference>
<evidence type="ECO:0000256" key="1">
    <source>
        <dbReference type="ARBA" id="ARBA00001974"/>
    </source>
</evidence>
<dbReference type="PANTHER" id="PTHR43557:SF2">
    <property type="entry name" value="RIESKE DOMAIN-CONTAINING PROTEIN-RELATED"/>
    <property type="match status" value="1"/>
</dbReference>
<keyword evidence="3" id="KW-0274">FAD</keyword>
<evidence type="ECO:0000259" key="5">
    <source>
        <dbReference type="Pfam" id="PF07992"/>
    </source>
</evidence>